<sequence>MEKLANSGEKQCFIVVFGHGNLATAWIVDSMMWDWLGVAKEELNCKGGKNSLLFFLGRGASKSRKELVALASVAVG</sequence>
<keyword evidence="2" id="KW-1185">Reference proteome</keyword>
<accession>A0A2P5CGS3</accession>
<dbReference type="OrthoDB" id="10339398at2759"/>
<proteinExistence type="predicted"/>
<comment type="caution">
    <text evidence="1">The sequence shown here is derived from an EMBL/GenBank/DDBJ whole genome shotgun (WGS) entry which is preliminary data.</text>
</comment>
<evidence type="ECO:0000313" key="1">
    <source>
        <dbReference type="EMBL" id="PON60252.1"/>
    </source>
</evidence>
<dbReference type="EMBL" id="JXTB01000132">
    <property type="protein sequence ID" value="PON60252.1"/>
    <property type="molecule type" value="Genomic_DNA"/>
</dbReference>
<organism evidence="1 2">
    <name type="scientific">Parasponia andersonii</name>
    <name type="common">Sponia andersonii</name>
    <dbReference type="NCBI Taxonomy" id="3476"/>
    <lineage>
        <taxon>Eukaryota</taxon>
        <taxon>Viridiplantae</taxon>
        <taxon>Streptophyta</taxon>
        <taxon>Embryophyta</taxon>
        <taxon>Tracheophyta</taxon>
        <taxon>Spermatophyta</taxon>
        <taxon>Magnoliopsida</taxon>
        <taxon>eudicotyledons</taxon>
        <taxon>Gunneridae</taxon>
        <taxon>Pentapetalae</taxon>
        <taxon>rosids</taxon>
        <taxon>fabids</taxon>
        <taxon>Rosales</taxon>
        <taxon>Cannabaceae</taxon>
        <taxon>Parasponia</taxon>
    </lineage>
</organism>
<dbReference type="AlphaFoldDB" id="A0A2P5CGS3"/>
<gene>
    <name evidence="1" type="ORF">PanWU01x14_154240</name>
</gene>
<reference evidence="2" key="1">
    <citation type="submission" date="2016-06" db="EMBL/GenBank/DDBJ databases">
        <title>Parallel loss of symbiosis genes in relatives of nitrogen-fixing non-legume Parasponia.</title>
        <authorList>
            <person name="Van Velzen R."/>
            <person name="Holmer R."/>
            <person name="Bu F."/>
            <person name="Rutten L."/>
            <person name="Van Zeijl A."/>
            <person name="Liu W."/>
            <person name="Santuari L."/>
            <person name="Cao Q."/>
            <person name="Sharma T."/>
            <person name="Shen D."/>
            <person name="Roswanjaya Y."/>
            <person name="Wardhani T."/>
            <person name="Kalhor M.S."/>
            <person name="Jansen J."/>
            <person name="Van den Hoogen J."/>
            <person name="Gungor B."/>
            <person name="Hartog M."/>
            <person name="Hontelez J."/>
            <person name="Verver J."/>
            <person name="Yang W.-C."/>
            <person name="Schijlen E."/>
            <person name="Repin R."/>
            <person name="Schilthuizen M."/>
            <person name="Schranz E."/>
            <person name="Heidstra R."/>
            <person name="Miyata K."/>
            <person name="Fedorova E."/>
            <person name="Kohlen W."/>
            <person name="Bisseling T."/>
            <person name="Smit S."/>
            <person name="Geurts R."/>
        </authorList>
    </citation>
    <scope>NUCLEOTIDE SEQUENCE [LARGE SCALE GENOMIC DNA]</scope>
    <source>
        <strain evidence="2">cv. WU1-14</strain>
    </source>
</reference>
<protein>
    <submittedName>
        <fullName evidence="1">Uncharacterized protein</fullName>
    </submittedName>
</protein>
<dbReference type="Proteomes" id="UP000237105">
    <property type="component" value="Unassembled WGS sequence"/>
</dbReference>
<name>A0A2P5CGS3_PARAD</name>
<evidence type="ECO:0000313" key="2">
    <source>
        <dbReference type="Proteomes" id="UP000237105"/>
    </source>
</evidence>